<name>A0A366ESK9_9HYPH</name>
<dbReference type="InterPro" id="IPR009843">
    <property type="entry name" value="DUF1403"/>
</dbReference>
<evidence type="ECO:0000313" key="2">
    <source>
        <dbReference type="Proteomes" id="UP000253529"/>
    </source>
</evidence>
<sequence length="315" mass="33018">MIRVDPVPFDPPRAPTWARPSGSFRDLSEAEALYFAGAALSALDSVAKSEPPWAGVFRRRLALKSAAAVAQNLLQRPEDEAALRDAVALGKPGQDFGPAGRVYSAFRRLGGPGDPFRPKRLAVVAADLQAPLDLDRAGELAAALEQAAARGRPAPLAAAAAAAAVIKIRADAEPLALFCADAALARALGWPAALPLLAGELFQRRSWGEGRRPRPGETGWAKLAALAYARAALAALDLAQDLSRRAARLADAAPKLRAKGKTGALAALLADDAVAAAAPIPGLSDRARRRLFERLVVLGAARELTGRSTFRLYGL</sequence>
<evidence type="ECO:0000313" key="1">
    <source>
        <dbReference type="EMBL" id="RBP05284.1"/>
    </source>
</evidence>
<gene>
    <name evidence="1" type="ORF">DFR50_13574</name>
</gene>
<comment type="caution">
    <text evidence="1">The sequence shown here is derived from an EMBL/GenBank/DDBJ whole genome shotgun (WGS) entry which is preliminary data.</text>
</comment>
<dbReference type="AlphaFoldDB" id="A0A366ESK9"/>
<protein>
    <submittedName>
        <fullName evidence="1">Uncharacterized protein DUF1403</fullName>
    </submittedName>
</protein>
<dbReference type="EMBL" id="QNRK01000035">
    <property type="protein sequence ID" value="RBP05284.1"/>
    <property type="molecule type" value="Genomic_DNA"/>
</dbReference>
<dbReference type="RefSeq" id="WP_113891928.1">
    <property type="nucleotide sequence ID" value="NZ_QNRK01000035.1"/>
</dbReference>
<accession>A0A366ESK9</accession>
<keyword evidence="2" id="KW-1185">Reference proteome</keyword>
<dbReference type="Proteomes" id="UP000253529">
    <property type="component" value="Unassembled WGS sequence"/>
</dbReference>
<dbReference type="Pfam" id="PF07183">
    <property type="entry name" value="DUF1403"/>
    <property type="match status" value="1"/>
</dbReference>
<reference evidence="1 2" key="1">
    <citation type="submission" date="2018-06" db="EMBL/GenBank/DDBJ databases">
        <title>Genomic Encyclopedia of Type Strains, Phase IV (KMG-IV): sequencing the most valuable type-strain genomes for metagenomic binning, comparative biology and taxonomic classification.</title>
        <authorList>
            <person name="Goeker M."/>
        </authorList>
    </citation>
    <scope>NUCLEOTIDE SEQUENCE [LARGE SCALE GENOMIC DNA]</scope>
    <source>
        <strain evidence="1 2">DSM 24875</strain>
    </source>
</reference>
<dbReference type="OrthoDB" id="7865302at2"/>
<proteinExistence type="predicted"/>
<organism evidence="1 2">
    <name type="scientific">Roseiarcus fermentans</name>
    <dbReference type="NCBI Taxonomy" id="1473586"/>
    <lineage>
        <taxon>Bacteria</taxon>
        <taxon>Pseudomonadati</taxon>
        <taxon>Pseudomonadota</taxon>
        <taxon>Alphaproteobacteria</taxon>
        <taxon>Hyphomicrobiales</taxon>
        <taxon>Roseiarcaceae</taxon>
        <taxon>Roseiarcus</taxon>
    </lineage>
</organism>